<sequence>MNSILKKDFDDISVISLPFSDDNITVDEEYLEKLVVESLDRSLRCNYKSK</sequence>
<dbReference type="PATRIC" id="fig|1277257.4.peg.104"/>
<dbReference type="RefSeq" id="WP_244464410.1">
    <property type="nucleotide sequence ID" value="NZ_CP004021.1"/>
</dbReference>
<gene>
    <name evidence="1" type="ORF">G293_00460</name>
</gene>
<organism evidence="1 2">
    <name type="scientific">Candidatus Liberibacter africanus PTSAPSY</name>
    <dbReference type="NCBI Taxonomy" id="1277257"/>
    <lineage>
        <taxon>Bacteria</taxon>
        <taxon>Pseudomonadati</taxon>
        <taxon>Pseudomonadota</taxon>
        <taxon>Alphaproteobacteria</taxon>
        <taxon>Hyphomicrobiales</taxon>
        <taxon>Rhizobiaceae</taxon>
        <taxon>Liberibacter</taxon>
    </lineage>
</organism>
<dbReference type="AlphaFoldDB" id="A0A0G3I7N7"/>
<evidence type="ECO:0000313" key="2">
    <source>
        <dbReference type="Proteomes" id="UP000035503"/>
    </source>
</evidence>
<accession>A0A0G3I7N7</accession>
<keyword evidence="2" id="KW-1185">Reference proteome</keyword>
<proteinExistence type="predicted"/>
<dbReference type="KEGG" id="lau:G293_00460"/>
<dbReference type="EMBL" id="CP004021">
    <property type="protein sequence ID" value="AKK19742.1"/>
    <property type="molecule type" value="Genomic_DNA"/>
</dbReference>
<protein>
    <submittedName>
        <fullName evidence="1">Uncharacterized protein</fullName>
    </submittedName>
</protein>
<name>A0A0G3I7N7_LIBAF</name>
<evidence type="ECO:0000313" key="1">
    <source>
        <dbReference type="EMBL" id="AKK19742.1"/>
    </source>
</evidence>
<dbReference type="Proteomes" id="UP000035503">
    <property type="component" value="Chromosome"/>
</dbReference>
<reference evidence="1 2" key="1">
    <citation type="journal article" date="2015" name="Genome Announc.">
        <title>Complete Genome Sequence of 'Candidatus Liberibacter africanus,' a Bacterium Associated with Citrus Huanglongbing.</title>
        <authorList>
            <person name="Lin H."/>
            <person name="Pietersen G."/>
            <person name="Han C."/>
            <person name="Read D.A."/>
            <person name="Lou B."/>
            <person name="Gupta G."/>
            <person name="Civerolo E.L."/>
        </authorList>
    </citation>
    <scope>NUCLEOTIDE SEQUENCE [LARGE SCALE GENOMIC DNA]</scope>
    <source>
        <strain evidence="1 2">PTSAPSY</strain>
    </source>
</reference>